<evidence type="ECO:0000313" key="5">
    <source>
        <dbReference type="Proteomes" id="UP000218811"/>
    </source>
</evidence>
<dbReference type="OrthoDB" id="5551751at2759"/>
<dbReference type="EMBL" id="KB467831">
    <property type="protein sequence ID" value="PCH34276.1"/>
    <property type="molecule type" value="Genomic_DNA"/>
</dbReference>
<sequence length="180" mass="19373">MDSLPTAAGLAKGTVPPRTPSLADQLTIEPRASIFFSYARETELSARFGAEGAGVNSTLLVPTNRAVMALARKPFVSHEGPAPIKEGVILPEQEYDALSKANVERWVSAHIIPQSPISLLSPSIHETLLTGKSVTFTQSEEDDSQPEWSRVLMDGDVRIIGSKEASNGVMYIIDGTVKID</sequence>
<dbReference type="Pfam" id="PF02469">
    <property type="entry name" value="Fasciclin"/>
    <property type="match status" value="1"/>
</dbReference>
<dbReference type="Gene3D" id="2.30.180.10">
    <property type="entry name" value="FAS1 domain"/>
    <property type="match status" value="1"/>
</dbReference>
<dbReference type="PANTHER" id="PTHR28156">
    <property type="entry name" value="FAS1 DOMAIN-CONTAINING PROTEIN YDR262W"/>
    <property type="match status" value="1"/>
</dbReference>
<dbReference type="InterPro" id="IPR000782">
    <property type="entry name" value="FAS1_domain"/>
</dbReference>
<keyword evidence="5" id="KW-1185">Reference proteome</keyword>
<gene>
    <name evidence="4" type="ORF">WOLCODRAFT_62726</name>
</gene>
<reference evidence="4 5" key="1">
    <citation type="journal article" date="2012" name="Science">
        <title>The Paleozoic origin of enzymatic lignin decomposition reconstructed from 31 fungal genomes.</title>
        <authorList>
            <person name="Floudas D."/>
            <person name="Binder M."/>
            <person name="Riley R."/>
            <person name="Barry K."/>
            <person name="Blanchette R.A."/>
            <person name="Henrissat B."/>
            <person name="Martinez A.T."/>
            <person name="Otillar R."/>
            <person name="Spatafora J.W."/>
            <person name="Yadav J.S."/>
            <person name="Aerts A."/>
            <person name="Benoit I."/>
            <person name="Boyd A."/>
            <person name="Carlson A."/>
            <person name="Copeland A."/>
            <person name="Coutinho P.M."/>
            <person name="de Vries R.P."/>
            <person name="Ferreira P."/>
            <person name="Findley K."/>
            <person name="Foster B."/>
            <person name="Gaskell J."/>
            <person name="Glotzer D."/>
            <person name="Gorecki P."/>
            <person name="Heitman J."/>
            <person name="Hesse C."/>
            <person name="Hori C."/>
            <person name="Igarashi K."/>
            <person name="Jurgens J.A."/>
            <person name="Kallen N."/>
            <person name="Kersten P."/>
            <person name="Kohler A."/>
            <person name="Kuees U."/>
            <person name="Kumar T.K.A."/>
            <person name="Kuo A."/>
            <person name="LaButti K."/>
            <person name="Larrondo L.F."/>
            <person name="Lindquist E."/>
            <person name="Ling A."/>
            <person name="Lombard V."/>
            <person name="Lucas S."/>
            <person name="Lundell T."/>
            <person name="Martin R."/>
            <person name="McLaughlin D.J."/>
            <person name="Morgenstern I."/>
            <person name="Morin E."/>
            <person name="Murat C."/>
            <person name="Nagy L.G."/>
            <person name="Nolan M."/>
            <person name="Ohm R.A."/>
            <person name="Patyshakuliyeva A."/>
            <person name="Rokas A."/>
            <person name="Ruiz-Duenas F.J."/>
            <person name="Sabat G."/>
            <person name="Salamov A."/>
            <person name="Samejima M."/>
            <person name="Schmutz J."/>
            <person name="Slot J.C."/>
            <person name="St John F."/>
            <person name="Stenlid J."/>
            <person name="Sun H."/>
            <person name="Sun S."/>
            <person name="Syed K."/>
            <person name="Tsang A."/>
            <person name="Wiebenga A."/>
            <person name="Young D."/>
            <person name="Pisabarro A."/>
            <person name="Eastwood D.C."/>
            <person name="Martin F."/>
            <person name="Cullen D."/>
            <person name="Grigoriev I.V."/>
            <person name="Hibbett D.S."/>
        </authorList>
    </citation>
    <scope>NUCLEOTIDE SEQUENCE [LARGE SCALE GENOMIC DNA]</scope>
    <source>
        <strain evidence="4 5">MD-104</strain>
    </source>
</reference>
<dbReference type="STRING" id="742152.A0A2H3IWE5"/>
<dbReference type="AlphaFoldDB" id="A0A2H3IWE5"/>
<dbReference type="PANTHER" id="PTHR28156:SF1">
    <property type="entry name" value="FAS1 DOMAIN-CONTAINING PROTEIN YDR262W"/>
    <property type="match status" value="1"/>
</dbReference>
<dbReference type="InterPro" id="IPR036378">
    <property type="entry name" value="FAS1_dom_sf"/>
</dbReference>
<dbReference type="PROSITE" id="PS50213">
    <property type="entry name" value="FAS1"/>
    <property type="match status" value="1"/>
</dbReference>
<proteinExistence type="predicted"/>
<organism evidence="4 5">
    <name type="scientific">Wolfiporia cocos (strain MD-104)</name>
    <name type="common">Brown rot fungus</name>
    <dbReference type="NCBI Taxonomy" id="742152"/>
    <lineage>
        <taxon>Eukaryota</taxon>
        <taxon>Fungi</taxon>
        <taxon>Dikarya</taxon>
        <taxon>Basidiomycota</taxon>
        <taxon>Agaricomycotina</taxon>
        <taxon>Agaricomycetes</taxon>
        <taxon>Polyporales</taxon>
        <taxon>Phaeolaceae</taxon>
        <taxon>Wolfiporia</taxon>
    </lineage>
</organism>
<accession>A0A2H3IWE5</accession>
<name>A0A2H3IWE5_WOLCO</name>
<protein>
    <recommendedName>
        <fullName evidence="3">FAS1 domain-containing protein</fullName>
    </recommendedName>
</protein>
<feature type="domain" description="FAS1" evidence="3">
    <location>
        <begin position="19"/>
        <end position="177"/>
    </location>
</feature>
<dbReference type="SUPFAM" id="SSF82153">
    <property type="entry name" value="FAS1 domain"/>
    <property type="match status" value="1"/>
</dbReference>
<dbReference type="InterPro" id="IPR040200">
    <property type="entry name" value="Mug57-like"/>
</dbReference>
<dbReference type="OMA" id="RWISAHI"/>
<feature type="region of interest" description="Disordered" evidence="2">
    <location>
        <begin position="1"/>
        <end position="22"/>
    </location>
</feature>
<evidence type="ECO:0000256" key="1">
    <source>
        <dbReference type="ARBA" id="ARBA00022729"/>
    </source>
</evidence>
<evidence type="ECO:0000256" key="2">
    <source>
        <dbReference type="SAM" id="MobiDB-lite"/>
    </source>
</evidence>
<keyword evidence="1" id="KW-0732">Signal</keyword>
<dbReference type="SMART" id="SM00554">
    <property type="entry name" value="FAS1"/>
    <property type="match status" value="1"/>
</dbReference>
<dbReference type="Proteomes" id="UP000218811">
    <property type="component" value="Unassembled WGS sequence"/>
</dbReference>
<evidence type="ECO:0000259" key="3">
    <source>
        <dbReference type="PROSITE" id="PS50213"/>
    </source>
</evidence>
<evidence type="ECO:0000313" key="4">
    <source>
        <dbReference type="EMBL" id="PCH34276.1"/>
    </source>
</evidence>